<sequence>MSIGFSLGTVSLTNIRRVQMGKKNRKSPAKLQRPMTENINRSLAMGTAIIKDEIEEEAKAGKNREALAISKQMMIDYGNRGPSTSTVLVEDNLEEEANDIEDEIVEIREGAKKEEPIAHNDDTRRSSKG</sequence>
<feature type="region of interest" description="Disordered" evidence="1">
    <location>
        <begin position="106"/>
        <end position="129"/>
    </location>
</feature>
<dbReference type="EMBL" id="CM004398">
    <property type="protein sequence ID" value="OAY34820.1"/>
    <property type="molecule type" value="Genomic_DNA"/>
</dbReference>
<name>A0A2C9UTP7_MANES</name>
<organism evidence="2">
    <name type="scientific">Manihot esculenta</name>
    <name type="common">Cassava</name>
    <name type="synonym">Jatropha manihot</name>
    <dbReference type="NCBI Taxonomy" id="3983"/>
    <lineage>
        <taxon>Eukaryota</taxon>
        <taxon>Viridiplantae</taxon>
        <taxon>Streptophyta</taxon>
        <taxon>Embryophyta</taxon>
        <taxon>Tracheophyta</taxon>
        <taxon>Spermatophyta</taxon>
        <taxon>Magnoliopsida</taxon>
        <taxon>eudicotyledons</taxon>
        <taxon>Gunneridae</taxon>
        <taxon>Pentapetalae</taxon>
        <taxon>rosids</taxon>
        <taxon>fabids</taxon>
        <taxon>Malpighiales</taxon>
        <taxon>Euphorbiaceae</taxon>
        <taxon>Crotonoideae</taxon>
        <taxon>Manihoteae</taxon>
        <taxon>Manihot</taxon>
    </lineage>
</organism>
<dbReference type="AlphaFoldDB" id="A0A2C9UTP7"/>
<proteinExistence type="predicted"/>
<accession>A0A2C9UTP7</accession>
<evidence type="ECO:0000256" key="1">
    <source>
        <dbReference type="SAM" id="MobiDB-lite"/>
    </source>
</evidence>
<gene>
    <name evidence="2" type="ORF">MANES_12G049500</name>
</gene>
<protein>
    <submittedName>
        <fullName evidence="2">Uncharacterized protein</fullName>
    </submittedName>
</protein>
<evidence type="ECO:0000313" key="2">
    <source>
        <dbReference type="EMBL" id="OAY34820.1"/>
    </source>
</evidence>
<reference evidence="2" key="1">
    <citation type="submission" date="2016-02" db="EMBL/GenBank/DDBJ databases">
        <title>WGS assembly of Manihot esculenta.</title>
        <authorList>
            <person name="Bredeson J.V."/>
            <person name="Prochnik S.E."/>
            <person name="Lyons J.B."/>
            <person name="Schmutz J."/>
            <person name="Grimwood J."/>
            <person name="Vrebalov J."/>
            <person name="Bart R.S."/>
            <person name="Amuge T."/>
            <person name="Ferguson M.E."/>
            <person name="Green R."/>
            <person name="Putnam N."/>
            <person name="Stites J."/>
            <person name="Rounsley S."/>
            <person name="Rokhsar D.S."/>
        </authorList>
    </citation>
    <scope>NUCLEOTIDE SEQUENCE [LARGE SCALE GENOMIC DNA]</scope>
    <source>
        <tissue evidence="2">Leaf</tissue>
    </source>
</reference>